<dbReference type="PROSITE" id="PS50927">
    <property type="entry name" value="BULB_LECTIN"/>
    <property type="match status" value="3"/>
</dbReference>
<keyword evidence="6" id="KW-1185">Reference proteome</keyword>
<evidence type="ECO:0000256" key="2">
    <source>
        <dbReference type="SAM" id="MobiDB-lite"/>
    </source>
</evidence>
<accession>A0ABX6GYC6</accession>
<dbReference type="PANTHER" id="PTHR47976:SF115">
    <property type="entry name" value="RECEPTOR-LIKE SERINE_THREONINE-PROTEIN KINASE"/>
    <property type="match status" value="1"/>
</dbReference>
<name>A0ABX6GYC6_9MICO</name>
<dbReference type="InterPro" id="IPR001480">
    <property type="entry name" value="Bulb-type_lectin_dom"/>
</dbReference>
<protein>
    <recommendedName>
        <fullName evidence="4">Bulb-type lectin domain-containing protein</fullName>
    </recommendedName>
</protein>
<evidence type="ECO:0000256" key="1">
    <source>
        <dbReference type="ARBA" id="ARBA00022729"/>
    </source>
</evidence>
<feature type="compositionally biased region" description="Low complexity" evidence="2">
    <location>
        <begin position="292"/>
        <end position="302"/>
    </location>
</feature>
<evidence type="ECO:0000259" key="4">
    <source>
        <dbReference type="PROSITE" id="PS50927"/>
    </source>
</evidence>
<dbReference type="EMBL" id="CP047180">
    <property type="protein sequence ID" value="QHC62405.1"/>
    <property type="molecule type" value="Genomic_DNA"/>
</dbReference>
<feature type="compositionally biased region" description="Pro residues" evidence="2">
    <location>
        <begin position="280"/>
        <end position="291"/>
    </location>
</feature>
<dbReference type="SUPFAM" id="SSF51110">
    <property type="entry name" value="alpha-D-mannose-specific plant lectins"/>
    <property type="match status" value="4"/>
</dbReference>
<feature type="domain" description="Bulb-type lectin" evidence="4">
    <location>
        <begin position="57"/>
        <end position="165"/>
    </location>
</feature>
<proteinExistence type="predicted"/>
<feature type="signal peptide" evidence="3">
    <location>
        <begin position="1"/>
        <end position="25"/>
    </location>
</feature>
<dbReference type="Gene3D" id="2.90.10.10">
    <property type="entry name" value="Bulb-type lectin domain"/>
    <property type="match status" value="6"/>
</dbReference>
<dbReference type="RefSeq" id="WP_159422454.1">
    <property type="nucleotide sequence ID" value="NZ_CP047180.1"/>
</dbReference>
<dbReference type="CDD" id="cd00028">
    <property type="entry name" value="B_lectin"/>
    <property type="match status" value="2"/>
</dbReference>
<evidence type="ECO:0000256" key="3">
    <source>
        <dbReference type="SAM" id="SignalP"/>
    </source>
</evidence>
<dbReference type="SMART" id="SM00108">
    <property type="entry name" value="B_lectin"/>
    <property type="match status" value="3"/>
</dbReference>
<feature type="domain" description="Bulb-type lectin" evidence="4">
    <location>
        <begin position="295"/>
        <end position="401"/>
    </location>
</feature>
<feature type="domain" description="Bulb-type lectin" evidence="4">
    <location>
        <begin position="174"/>
        <end position="280"/>
    </location>
</feature>
<reference evidence="6" key="1">
    <citation type="submission" date="2019-12" db="EMBL/GenBank/DDBJ databases">
        <title>Complete and draft genome sequences of new strains and members of some known species of the genus Rathayibacter isolated from plants.</title>
        <authorList>
            <person name="Tarlachkov S.V."/>
            <person name="Starodumova I.P."/>
            <person name="Dorofeeva L.V."/>
            <person name="Prisyazhnaya N.V."/>
            <person name="Leyn S."/>
            <person name="Zlamal J."/>
            <person name="Elan M."/>
            <person name="Osterman A.L."/>
            <person name="Nadler S."/>
            <person name="Subbotin S.A."/>
            <person name="Evtushenko L.I."/>
        </authorList>
    </citation>
    <scope>NUCLEOTIDE SEQUENCE [LARGE SCALE GENOMIC DNA]</scope>
    <source>
        <strain evidence="6">VKM Ac-2802</strain>
    </source>
</reference>
<feature type="region of interest" description="Disordered" evidence="2">
    <location>
        <begin position="274"/>
        <end position="303"/>
    </location>
</feature>
<dbReference type="PANTHER" id="PTHR47976">
    <property type="entry name" value="G-TYPE LECTIN S-RECEPTOR-LIKE SERINE/THREONINE-PROTEIN KINASE SD2-5"/>
    <property type="match status" value="1"/>
</dbReference>
<gene>
    <name evidence="5" type="ORF">GSU69_06740</name>
</gene>
<feature type="chain" id="PRO_5046837499" description="Bulb-type lectin domain-containing protein" evidence="3">
    <location>
        <begin position="26"/>
        <end position="449"/>
    </location>
</feature>
<keyword evidence="1 3" id="KW-0732">Signal</keyword>
<dbReference type="InterPro" id="IPR036426">
    <property type="entry name" value="Bulb-type_lectin_dom_sf"/>
</dbReference>
<sequence length="449" mass="46097">MPQPTARRFAALTLTCLLATGGAAALAPTASALSSAVVRTLDASDLSAEAVSTLAAGDRLESGSALTADQQITSPDGGYRFVMQGDGNAVVYDGSGRPTFSTETAGSGSRIEMQSDGNLVVYTSTGRPVWQSGTAGNDGASLAMQNDGNLVVYRTDGSAAWASFGQAAPPTVAGDTLGGGAALRSGEQLTSRDSRSRAVMQGDGNFVVYRDGSARWSSGTSGAGNRLEMQGDGNAVVYSGSRSLWQSSTAGNPGARMVMQDDGNLVIYSGSRATWSSTAPPAPPAPTPPPSGNGQSQLNSGSTLYGNENLVAGDFRAAMQSDGNLAVYGAGTRLRWAAGVSGAGNRLVMQTDGNAVIYSAGGSARWQSGTSGNPGARMVMQTDGNLVIYSAGGGAIWQTNTSRPSRPAADKDCDDFSSPAVAQAEFNRYYLDYGDVFDLDRDGDRRVCE</sequence>
<dbReference type="InterPro" id="IPR051343">
    <property type="entry name" value="G-type_lectin_kinases/EP1-like"/>
</dbReference>
<evidence type="ECO:0000313" key="6">
    <source>
        <dbReference type="Proteomes" id="UP000464597"/>
    </source>
</evidence>
<dbReference type="Proteomes" id="UP000464597">
    <property type="component" value="Chromosome"/>
</dbReference>
<organism evidence="5 6">
    <name type="scientific">Rathayibacter festucae</name>
    <dbReference type="NCBI Taxonomy" id="110937"/>
    <lineage>
        <taxon>Bacteria</taxon>
        <taxon>Bacillati</taxon>
        <taxon>Actinomycetota</taxon>
        <taxon>Actinomycetes</taxon>
        <taxon>Micrococcales</taxon>
        <taxon>Microbacteriaceae</taxon>
        <taxon>Rathayibacter</taxon>
    </lineage>
</organism>
<evidence type="ECO:0000313" key="5">
    <source>
        <dbReference type="EMBL" id="QHC62405.1"/>
    </source>
</evidence>